<protein>
    <submittedName>
        <fullName evidence="2">Uncharacterized protein</fullName>
    </submittedName>
</protein>
<gene>
    <name evidence="2" type="ORF">AVDCRST_MAG69-1540</name>
</gene>
<dbReference type="AlphaFoldDB" id="A0A6J4SCK4"/>
<name>A0A6J4SCK4_9ACTN</name>
<sequence length="74" mass="7958">MTETSETEDAGITTQPSPKRPDRRPAPPEAQAIPPTARPDYLDADGEVAAEDARSPGRRRSDSASSESDHDPRS</sequence>
<feature type="region of interest" description="Disordered" evidence="1">
    <location>
        <begin position="1"/>
        <end position="74"/>
    </location>
</feature>
<organism evidence="2">
    <name type="scientific">uncultured Solirubrobacteraceae bacterium</name>
    <dbReference type="NCBI Taxonomy" id="1162706"/>
    <lineage>
        <taxon>Bacteria</taxon>
        <taxon>Bacillati</taxon>
        <taxon>Actinomycetota</taxon>
        <taxon>Thermoleophilia</taxon>
        <taxon>Solirubrobacterales</taxon>
        <taxon>Solirubrobacteraceae</taxon>
        <taxon>environmental samples</taxon>
    </lineage>
</organism>
<feature type="compositionally biased region" description="Basic and acidic residues" evidence="1">
    <location>
        <begin position="51"/>
        <end position="74"/>
    </location>
</feature>
<evidence type="ECO:0000313" key="2">
    <source>
        <dbReference type="EMBL" id="CAA9494674.1"/>
    </source>
</evidence>
<evidence type="ECO:0000256" key="1">
    <source>
        <dbReference type="SAM" id="MobiDB-lite"/>
    </source>
</evidence>
<dbReference type="EMBL" id="CADCVP010000164">
    <property type="protein sequence ID" value="CAA9494674.1"/>
    <property type="molecule type" value="Genomic_DNA"/>
</dbReference>
<accession>A0A6J4SCK4</accession>
<proteinExistence type="predicted"/>
<reference evidence="2" key="1">
    <citation type="submission" date="2020-02" db="EMBL/GenBank/DDBJ databases">
        <authorList>
            <person name="Meier V. D."/>
        </authorList>
    </citation>
    <scope>NUCLEOTIDE SEQUENCE</scope>
    <source>
        <strain evidence="2">AVDCRST_MAG69</strain>
    </source>
</reference>